<evidence type="ECO:0000256" key="2">
    <source>
        <dbReference type="ARBA" id="ARBA00022801"/>
    </source>
</evidence>
<dbReference type="Gene3D" id="3.90.79.10">
    <property type="entry name" value="Nucleoside Triphosphate Pyrophosphohydrolase"/>
    <property type="match status" value="1"/>
</dbReference>
<dbReference type="PRINTS" id="PR00502">
    <property type="entry name" value="NUDIXFAMILY"/>
</dbReference>
<organism evidence="4 5">
    <name type="scientific">candidate division WWE3 bacterium</name>
    <dbReference type="NCBI Taxonomy" id="2053526"/>
    <lineage>
        <taxon>Bacteria</taxon>
        <taxon>Katanobacteria</taxon>
    </lineage>
</organism>
<accession>A0A3A4ZJW7</accession>
<comment type="caution">
    <text evidence="4">The sequence shown here is derived from an EMBL/GenBank/DDBJ whole genome shotgun (WGS) entry which is preliminary data.</text>
</comment>
<evidence type="ECO:0000259" key="3">
    <source>
        <dbReference type="PROSITE" id="PS51462"/>
    </source>
</evidence>
<dbReference type="SUPFAM" id="SSF55811">
    <property type="entry name" value="Nudix"/>
    <property type="match status" value="1"/>
</dbReference>
<dbReference type="InterPro" id="IPR015797">
    <property type="entry name" value="NUDIX_hydrolase-like_dom_sf"/>
</dbReference>
<evidence type="ECO:0000313" key="5">
    <source>
        <dbReference type="Proteomes" id="UP000265540"/>
    </source>
</evidence>
<dbReference type="Proteomes" id="UP000265540">
    <property type="component" value="Unassembled WGS sequence"/>
</dbReference>
<dbReference type="AlphaFoldDB" id="A0A3A4ZJW7"/>
<name>A0A3A4ZJW7_UNCKA</name>
<gene>
    <name evidence="4" type="ORF">C4561_03215</name>
</gene>
<reference evidence="4 5" key="1">
    <citation type="journal article" date="2017" name="ISME J.">
        <title>Energy and carbon metabolisms in a deep terrestrial subsurface fluid microbial community.</title>
        <authorList>
            <person name="Momper L."/>
            <person name="Jungbluth S.P."/>
            <person name="Lee M.D."/>
            <person name="Amend J.P."/>
        </authorList>
    </citation>
    <scope>NUCLEOTIDE SEQUENCE [LARGE SCALE GENOMIC DNA]</scope>
    <source>
        <strain evidence="4">SURF_46</strain>
    </source>
</reference>
<dbReference type="PANTHER" id="PTHR43046">
    <property type="entry name" value="GDP-MANNOSE MANNOSYL HYDROLASE"/>
    <property type="match status" value="1"/>
</dbReference>
<sequence>MTITNGKEKGIAVGVVKNPAGKVLIMDRIRKETGADGSKLTWVFPGGKLDGSETFEDAVVREILLETGFKVKVNKLISERVHPQFEVPIKYFACELAEFRTRPIQEIHEVSTIRWVDVSELRDYFTTDIDPNVAKFLKI</sequence>
<evidence type="ECO:0000313" key="4">
    <source>
        <dbReference type="EMBL" id="RJR27147.1"/>
    </source>
</evidence>
<dbReference type="PANTHER" id="PTHR43046:SF14">
    <property type="entry name" value="MUTT_NUDIX FAMILY PROTEIN"/>
    <property type="match status" value="1"/>
</dbReference>
<dbReference type="InterPro" id="IPR000086">
    <property type="entry name" value="NUDIX_hydrolase_dom"/>
</dbReference>
<protein>
    <submittedName>
        <fullName evidence="4">NUDIX hydrolase</fullName>
    </submittedName>
</protein>
<feature type="domain" description="Nudix hydrolase" evidence="3">
    <location>
        <begin position="6"/>
        <end position="139"/>
    </location>
</feature>
<dbReference type="GO" id="GO:0016787">
    <property type="term" value="F:hydrolase activity"/>
    <property type="evidence" value="ECO:0007669"/>
    <property type="project" value="UniProtKB-KW"/>
</dbReference>
<dbReference type="PROSITE" id="PS51462">
    <property type="entry name" value="NUDIX"/>
    <property type="match status" value="1"/>
</dbReference>
<proteinExistence type="predicted"/>
<dbReference type="Pfam" id="PF00293">
    <property type="entry name" value="NUDIX"/>
    <property type="match status" value="1"/>
</dbReference>
<keyword evidence="2 4" id="KW-0378">Hydrolase</keyword>
<dbReference type="EMBL" id="QZJF01000016">
    <property type="protein sequence ID" value="RJR27147.1"/>
    <property type="molecule type" value="Genomic_DNA"/>
</dbReference>
<dbReference type="InterPro" id="IPR020476">
    <property type="entry name" value="Nudix_hydrolase"/>
</dbReference>
<dbReference type="CDD" id="cd02883">
    <property type="entry name" value="NUDIX_Hydrolase"/>
    <property type="match status" value="1"/>
</dbReference>
<evidence type="ECO:0000256" key="1">
    <source>
        <dbReference type="ARBA" id="ARBA00001946"/>
    </source>
</evidence>
<comment type="cofactor">
    <cofactor evidence="1">
        <name>Mg(2+)</name>
        <dbReference type="ChEBI" id="CHEBI:18420"/>
    </cofactor>
</comment>